<accession>A0A0N0XCK1</accession>
<dbReference type="InterPro" id="IPR004027">
    <property type="entry name" value="SEC_C_motif"/>
</dbReference>
<dbReference type="Proteomes" id="UP000037891">
    <property type="component" value="Unassembled WGS sequence"/>
</dbReference>
<name>A0A0N0XCK1_PSESX</name>
<reference evidence="1 2" key="1">
    <citation type="submission" date="2015-07" db="EMBL/GenBank/DDBJ databases">
        <authorList>
            <person name="Noorani M."/>
        </authorList>
    </citation>
    <scope>NUCLEOTIDE SEQUENCE [LARGE SCALE GENOMIC DNA]</scope>
    <source>
        <strain evidence="1 2">0788_9</strain>
    </source>
</reference>
<reference evidence="1 2" key="2">
    <citation type="submission" date="2015-10" db="EMBL/GenBank/DDBJ databases">
        <title>Comparative genomics and high-throughput reverse genetic screens identify a new phytobacterial MAMP and an Arabidopsis receptor required for immune elicitation.</title>
        <authorList>
            <person name="Mott G.A."/>
            <person name="Thakur S."/>
            <person name="Wang P.W."/>
            <person name="Desveaux D."/>
            <person name="Guttman D.S."/>
        </authorList>
    </citation>
    <scope>NUCLEOTIDE SEQUENCE [LARGE SCALE GENOMIC DNA]</scope>
    <source>
        <strain evidence="1 2">0788_9</strain>
    </source>
</reference>
<dbReference type="SUPFAM" id="SSF103642">
    <property type="entry name" value="Sec-C motif"/>
    <property type="match status" value="1"/>
</dbReference>
<dbReference type="Pfam" id="PF02810">
    <property type="entry name" value="SEC-C"/>
    <property type="match status" value="1"/>
</dbReference>
<dbReference type="RefSeq" id="WP_054085220.1">
    <property type="nucleotide sequence ID" value="NZ_LGLN01000033.1"/>
</dbReference>
<gene>
    <name evidence="1" type="ORF">ABJ99_1575</name>
</gene>
<evidence type="ECO:0000313" key="2">
    <source>
        <dbReference type="Proteomes" id="UP000037891"/>
    </source>
</evidence>
<sequence length="719" mass="80240">MRAANRSEAEVIEELVELTAQSGYVHAIAGICYRDNMVSFQGEHEASDLSHMYDPTRLNRNETTMLLGLMMRQHLDLTEPDNATLLSYVTLTDGLMEELHQSMSGAAMGEMISHVGNAEGMDDFWQGEMMKEPIFYGAESAYSFQYRDFFVEKHAVDDDWLIRVKGFSSGQACRIARAMCDLMDSRATKDTRSSFDLKAGEIPLESVVSFYEFTAAEVAQRASQDLAVVEAFFDVFSFSGNNAGFKEVGDFNQVNATPLLPTGRGSVLLFSHYAIYEALYESPFFWMNQDKAYKQQASDNRGAFTERFSYRRLVAVFGAANVHTNVNLYEGKRIVAEADVLVVFGDRVIIVQAKSKKLTLAARKGSDGQIKADFAAAIQKAYDQGAECATAILSGKCRLENDRGQTVDLPENIREIYPLCVVSDHYPALAFQASQYLKYSADAIIRPPFVMDIFFLDVLAEMLDTPLRFLSYVRMRIDAIEKLMISHELVALAYHLHSNLWLQDEFSMLMLDDSIAADLDVAMTVRREGLAGKRVPEGLLTKMNGSYYERLIEQIERRPVPSTMELGFTLLSMGEDTCSAIHKAIDSLIKQTKLDGKRHDFTAGMTGAGSGICVHCNPEPSEDAIKVLEVQCAKRKYVQRTASWFGVSVGLEGELQFGVTLEFPWERSLAMDALTQGMKPPSSVAQGMKAMERALIPRKYGRNELCPCGSGVKYKNCCL</sequence>
<proteinExistence type="predicted"/>
<dbReference type="Gene3D" id="3.10.450.50">
    <property type="match status" value="1"/>
</dbReference>
<evidence type="ECO:0000313" key="1">
    <source>
        <dbReference type="EMBL" id="KPC32723.1"/>
    </source>
</evidence>
<protein>
    <submittedName>
        <fullName evidence="1">Nuclease-like domain protein</fullName>
    </submittedName>
</protein>
<dbReference type="PATRIC" id="fig|81035.3.peg.1710"/>
<dbReference type="EMBL" id="LGLN01000033">
    <property type="protein sequence ID" value="KPC32723.1"/>
    <property type="molecule type" value="Genomic_DNA"/>
</dbReference>
<organism evidence="1 2">
    <name type="scientific">Pseudomonas syringae pv. cilantro</name>
    <dbReference type="NCBI Taxonomy" id="81035"/>
    <lineage>
        <taxon>Bacteria</taxon>
        <taxon>Pseudomonadati</taxon>
        <taxon>Pseudomonadota</taxon>
        <taxon>Gammaproteobacteria</taxon>
        <taxon>Pseudomonadales</taxon>
        <taxon>Pseudomonadaceae</taxon>
        <taxon>Pseudomonas</taxon>
        <taxon>Pseudomonas syringae</taxon>
    </lineage>
</organism>
<dbReference type="AlphaFoldDB" id="A0A0N0XCK1"/>
<comment type="caution">
    <text evidence="1">The sequence shown here is derived from an EMBL/GenBank/DDBJ whole genome shotgun (WGS) entry which is preliminary data.</text>
</comment>